<evidence type="ECO:0000313" key="1">
    <source>
        <dbReference type="EMBL" id="SEN66082.1"/>
    </source>
</evidence>
<dbReference type="Proteomes" id="UP000199695">
    <property type="component" value="Unassembled WGS sequence"/>
</dbReference>
<dbReference type="InterPro" id="IPR011989">
    <property type="entry name" value="ARM-like"/>
</dbReference>
<dbReference type="EMBL" id="FOCQ01000017">
    <property type="protein sequence ID" value="SEN66082.1"/>
    <property type="molecule type" value="Genomic_DNA"/>
</dbReference>
<keyword evidence="2" id="KW-1185">Reference proteome</keyword>
<gene>
    <name evidence="1" type="ORF">SAMN05444955_11720</name>
</gene>
<proteinExistence type="predicted"/>
<organism evidence="1 2">
    <name type="scientific">Lihuaxuella thermophila</name>
    <dbReference type="NCBI Taxonomy" id="1173111"/>
    <lineage>
        <taxon>Bacteria</taxon>
        <taxon>Bacillati</taxon>
        <taxon>Bacillota</taxon>
        <taxon>Bacilli</taxon>
        <taxon>Bacillales</taxon>
        <taxon>Thermoactinomycetaceae</taxon>
        <taxon>Lihuaxuella</taxon>
    </lineage>
</organism>
<dbReference type="AlphaFoldDB" id="A0A1H8ID15"/>
<evidence type="ECO:0008006" key="3">
    <source>
        <dbReference type="Google" id="ProtNLM"/>
    </source>
</evidence>
<dbReference type="OrthoDB" id="2971959at2"/>
<dbReference type="RefSeq" id="WP_089971984.1">
    <property type="nucleotide sequence ID" value="NZ_FOCQ01000017.1"/>
</dbReference>
<protein>
    <recommendedName>
        <fullName evidence="3">HEAT repeat-containing protein</fullName>
    </recommendedName>
</protein>
<dbReference type="Gene3D" id="1.25.10.10">
    <property type="entry name" value="Leucine-rich Repeat Variant"/>
    <property type="match status" value="1"/>
</dbReference>
<evidence type="ECO:0000313" key="2">
    <source>
        <dbReference type="Proteomes" id="UP000199695"/>
    </source>
</evidence>
<reference evidence="1 2" key="1">
    <citation type="submission" date="2016-10" db="EMBL/GenBank/DDBJ databases">
        <authorList>
            <person name="de Groot N.N."/>
        </authorList>
    </citation>
    <scope>NUCLEOTIDE SEQUENCE [LARGE SCALE GENOMIC DNA]</scope>
    <source>
        <strain evidence="1 2">DSM 46701</strain>
    </source>
</reference>
<accession>A0A1H8ID15</accession>
<dbReference type="STRING" id="1173111.SAMN05444955_11720"/>
<sequence length="253" mass="28926">MEKYNTFIQRLIDNDSDGNEAKETIRALSPYRKEIIPLIIENYNKAGPSGKCGLIEALIYISDPSAIPFLEKIVEDDREIFFVKAYAEGALEKLESNKKRLVRIIKRLPKQRGIDLRLDIATLGAYGDSSVLSVLDQVQTTNKKVREQIEVAKLQIHSGIQAVIDEYKKEKPEYSEDVLAEAIYNSPPGKYLEQIIVQDLFSSKFLRLHAAINHVDLLSHVDEKIIERLFEILEGNFPFLCRMGASLKRLEKY</sequence>
<name>A0A1H8ID15_9BACL</name>